<organism evidence="1">
    <name type="scientific">Brassica cretica</name>
    <name type="common">Mustard</name>
    <dbReference type="NCBI Taxonomy" id="69181"/>
    <lineage>
        <taxon>Eukaryota</taxon>
        <taxon>Viridiplantae</taxon>
        <taxon>Streptophyta</taxon>
        <taxon>Embryophyta</taxon>
        <taxon>Tracheophyta</taxon>
        <taxon>Spermatophyta</taxon>
        <taxon>Magnoliopsida</taxon>
        <taxon>eudicotyledons</taxon>
        <taxon>Gunneridae</taxon>
        <taxon>Pentapetalae</taxon>
        <taxon>rosids</taxon>
        <taxon>malvids</taxon>
        <taxon>Brassicales</taxon>
        <taxon>Brassicaceae</taxon>
        <taxon>Brassiceae</taxon>
        <taxon>Brassica</taxon>
    </lineage>
</organism>
<dbReference type="EMBL" id="QGKY02000094">
    <property type="protein sequence ID" value="KAF2602402.1"/>
    <property type="molecule type" value="Genomic_DNA"/>
</dbReference>
<gene>
    <name evidence="1" type="ORF">F2Q70_00026335</name>
</gene>
<sequence>MDVEVSYLVEESIDSKLVSFQYTTNQHLEDWLLISKVSGVTGVVDVRFLPMHLLYYARPDLVIEDFQEIVSFSSAHWLLYLGNICVTGASLPNDQLASISVIGVSGQFMILKDKKVLYLQIHLVLFRLCFHTSGSPSRAPNGVFLVISPPLLHFMFTELRIFKTSIFVFGEMAFYVMPDEFSRIGVLDSTATPNSLLLFTLNIHLVSPGSLIGVRANLTRLTGCLAKSRSSSDNFALF</sequence>
<evidence type="ECO:0000313" key="1">
    <source>
        <dbReference type="EMBL" id="KAF2602402.1"/>
    </source>
</evidence>
<proteinExistence type="predicted"/>
<protein>
    <submittedName>
        <fullName evidence="1">Uncharacterized protein</fullName>
    </submittedName>
</protein>
<name>A0A8S9L869_BRACR</name>
<comment type="caution">
    <text evidence="1">The sequence shown here is derived from an EMBL/GenBank/DDBJ whole genome shotgun (WGS) entry which is preliminary data.</text>
</comment>
<reference evidence="1" key="1">
    <citation type="submission" date="2019-12" db="EMBL/GenBank/DDBJ databases">
        <title>Genome sequencing and annotation of Brassica cretica.</title>
        <authorList>
            <person name="Studholme D.J."/>
            <person name="Sarris P.F."/>
        </authorList>
    </citation>
    <scope>NUCLEOTIDE SEQUENCE</scope>
    <source>
        <strain evidence="1">PFS-102/07</strain>
        <tissue evidence="1">Leaf</tissue>
    </source>
</reference>
<dbReference type="AlphaFoldDB" id="A0A8S9L869"/>
<accession>A0A8S9L869</accession>